<evidence type="ECO:0000313" key="2">
    <source>
        <dbReference type="Proteomes" id="UP000255515"/>
    </source>
</evidence>
<organism evidence="1 2">
    <name type="scientific">Bergeyella zoohelcum</name>
    <dbReference type="NCBI Taxonomy" id="1015"/>
    <lineage>
        <taxon>Bacteria</taxon>
        <taxon>Pseudomonadati</taxon>
        <taxon>Bacteroidota</taxon>
        <taxon>Flavobacteriia</taxon>
        <taxon>Flavobacteriales</taxon>
        <taxon>Weeksellaceae</taxon>
        <taxon>Bergeyella</taxon>
    </lineage>
</organism>
<proteinExistence type="predicted"/>
<dbReference type="AlphaFoldDB" id="A0A380ZS12"/>
<accession>A0A380ZS12</accession>
<sequence length="61" mass="7605">MSFFSWLNYFNENSENMFQDQSEQRILWDLESSLEKIILDVFSDDYNDKLKKYRELIRDKE</sequence>
<dbReference type="Proteomes" id="UP000255515">
    <property type="component" value="Unassembled WGS sequence"/>
</dbReference>
<protein>
    <submittedName>
        <fullName evidence="1">Uncharacterized protein</fullName>
    </submittedName>
</protein>
<reference evidence="1 2" key="1">
    <citation type="submission" date="2018-06" db="EMBL/GenBank/DDBJ databases">
        <authorList>
            <consortium name="Pathogen Informatics"/>
            <person name="Doyle S."/>
        </authorList>
    </citation>
    <scope>NUCLEOTIDE SEQUENCE [LARGE SCALE GENOMIC DNA]</scope>
    <source>
        <strain evidence="1 2">NCTC11661</strain>
    </source>
</reference>
<dbReference type="EMBL" id="UFTJ01000003">
    <property type="protein sequence ID" value="SUV52133.1"/>
    <property type="molecule type" value="Genomic_DNA"/>
</dbReference>
<gene>
    <name evidence="1" type="ORF">NCTC11661_01396</name>
</gene>
<evidence type="ECO:0000313" key="1">
    <source>
        <dbReference type="EMBL" id="SUV52133.1"/>
    </source>
</evidence>
<name>A0A380ZS12_9FLAO</name>